<name>A0AAC8VXD3_9PROT</name>
<dbReference type="AlphaFoldDB" id="A0AAC8VXD3"/>
<keyword evidence="3" id="KW-1185">Reference proteome</keyword>
<feature type="region of interest" description="Disordered" evidence="1">
    <location>
        <begin position="1"/>
        <end position="65"/>
    </location>
</feature>
<evidence type="ECO:0000313" key="2">
    <source>
        <dbReference type="EMBL" id="ALG71250.1"/>
    </source>
</evidence>
<reference evidence="3" key="1">
    <citation type="submission" date="2015-08" db="EMBL/GenBank/DDBJ databases">
        <title>Complete Genome Sequence of Azospirillum thiophilum BV-S.</title>
        <authorList>
            <person name="Fomenkov A."/>
            <person name="Vincze T."/>
            <person name="Grabovich M."/>
            <person name="Dubinina G."/>
            <person name="Orlova M."/>
            <person name="Belousova E."/>
            <person name="Roberts R.J."/>
        </authorList>
    </citation>
    <scope>NUCLEOTIDE SEQUENCE [LARGE SCALE GENOMIC DNA]</scope>
    <source>
        <strain evidence="3">BV-S</strain>
    </source>
</reference>
<dbReference type="EMBL" id="CP012401">
    <property type="protein sequence ID" value="ALG71250.1"/>
    <property type="molecule type" value="Genomic_DNA"/>
</dbReference>
<proteinExistence type="predicted"/>
<dbReference type="KEGG" id="ati:AL072_10405"/>
<feature type="compositionally biased region" description="Basic and acidic residues" evidence="1">
    <location>
        <begin position="32"/>
        <end position="54"/>
    </location>
</feature>
<organism evidence="2 3">
    <name type="scientific">Azospirillum thiophilum</name>
    <dbReference type="NCBI Taxonomy" id="528244"/>
    <lineage>
        <taxon>Bacteria</taxon>
        <taxon>Pseudomonadati</taxon>
        <taxon>Pseudomonadota</taxon>
        <taxon>Alphaproteobacteria</taxon>
        <taxon>Rhodospirillales</taxon>
        <taxon>Azospirillaceae</taxon>
        <taxon>Azospirillum</taxon>
    </lineage>
</organism>
<protein>
    <submittedName>
        <fullName evidence="2">Uncharacterized protein</fullName>
    </submittedName>
</protein>
<evidence type="ECO:0000313" key="3">
    <source>
        <dbReference type="Proteomes" id="UP000069935"/>
    </source>
</evidence>
<dbReference type="RefSeq" id="WP_045580393.1">
    <property type="nucleotide sequence ID" value="NZ_CP012401.1"/>
</dbReference>
<gene>
    <name evidence="2" type="ORF">AL072_10405</name>
</gene>
<dbReference type="Proteomes" id="UP000069935">
    <property type="component" value="Chromosome 1"/>
</dbReference>
<sequence>MSGNLASGRGIGPPEFSVRTTAGVERSGSATDRNHQRNPRREQRDREQERREQHPPNPQRRRLYDLLFDEVDQFDGLDEHQRARLKDNLRSHLSRRVPPSPPGAALAPQHDEEALAEALLKDPAAPLPVDPEHIVQAATAAAMSEPDPETARLAEQLRDCLARNTDRARKVAVYLHLLLTLEGAFRPHMVVDV</sequence>
<accession>A0AAC8VXD3</accession>
<reference evidence="2 3" key="2">
    <citation type="journal article" date="2016" name="Genome Announc.">
        <title>Complete Genome Sequence of a Strain of Azospirillum thiophilum Isolated from a Sulfide Spring.</title>
        <authorList>
            <person name="Fomenkov A."/>
            <person name="Vincze T."/>
            <person name="Grabovich M."/>
            <person name="Anton B.P."/>
            <person name="Dubinina G."/>
            <person name="Orlova M."/>
            <person name="Belousova E."/>
            <person name="Roberts R.J."/>
        </authorList>
    </citation>
    <scope>NUCLEOTIDE SEQUENCE [LARGE SCALE GENOMIC DNA]</scope>
    <source>
        <strain evidence="2 3">BV-S</strain>
    </source>
</reference>
<evidence type="ECO:0000256" key="1">
    <source>
        <dbReference type="SAM" id="MobiDB-lite"/>
    </source>
</evidence>